<comment type="caution">
    <text evidence="3">The sequence shown here is derived from an EMBL/GenBank/DDBJ whole genome shotgun (WGS) entry which is preliminary data.</text>
</comment>
<protein>
    <recommendedName>
        <fullName evidence="2">AMP-dependent synthetase/ligase domain-containing protein</fullName>
    </recommendedName>
</protein>
<organism evidence="3">
    <name type="scientific">marine sediment metagenome</name>
    <dbReference type="NCBI Taxonomy" id="412755"/>
    <lineage>
        <taxon>unclassified sequences</taxon>
        <taxon>metagenomes</taxon>
        <taxon>ecological metagenomes</taxon>
    </lineage>
</organism>
<dbReference type="Gene3D" id="3.40.50.12780">
    <property type="entry name" value="N-terminal domain of ligase-like"/>
    <property type="match status" value="1"/>
</dbReference>
<evidence type="ECO:0000256" key="1">
    <source>
        <dbReference type="ARBA" id="ARBA00024484"/>
    </source>
</evidence>
<dbReference type="GO" id="GO:0016020">
    <property type="term" value="C:membrane"/>
    <property type="evidence" value="ECO:0007669"/>
    <property type="project" value="TreeGrafter"/>
</dbReference>
<gene>
    <name evidence="3" type="ORF">S01H1_20428</name>
</gene>
<name>X0U1J8_9ZZZZ</name>
<proteinExistence type="predicted"/>
<feature type="domain" description="AMP-dependent synthetase/ligase" evidence="2">
    <location>
        <begin position="1"/>
        <end position="61"/>
    </location>
</feature>
<dbReference type="InterPro" id="IPR045851">
    <property type="entry name" value="AMP-bd_C_sf"/>
</dbReference>
<sequence>YGTTENSPVYGFNADRRKLGSVGRPISTLLVKIVNEDNEMLRAGEKGEIVLGGPCIMKGYYRNPEATRAVVRTDNEGIRWLHTGDLGCLDEDGCLYITGRKKYLIVLPGGKNVNPELVESVLSQAEYVEEVLVVPGLQRDSVERTEEAIRAIVRLAWEVIQTDTNLSYSDLVKQPQALKKLVWQNINECQQQSRQLSGYEKVSSQHLEIRIEEFQKTSTGKIKRDLYIKMGR</sequence>
<evidence type="ECO:0000313" key="3">
    <source>
        <dbReference type="EMBL" id="GAF99404.1"/>
    </source>
</evidence>
<dbReference type="InterPro" id="IPR042099">
    <property type="entry name" value="ANL_N_sf"/>
</dbReference>
<comment type="catalytic activity">
    <reaction evidence="1">
        <text>a long-chain fatty acid + ATP + CoA = a long-chain fatty acyl-CoA + AMP + diphosphate</text>
        <dbReference type="Rhea" id="RHEA:15421"/>
        <dbReference type="ChEBI" id="CHEBI:30616"/>
        <dbReference type="ChEBI" id="CHEBI:33019"/>
        <dbReference type="ChEBI" id="CHEBI:57287"/>
        <dbReference type="ChEBI" id="CHEBI:57560"/>
        <dbReference type="ChEBI" id="CHEBI:83139"/>
        <dbReference type="ChEBI" id="CHEBI:456215"/>
        <dbReference type="EC" id="6.2.1.3"/>
    </reaction>
    <physiologicalReaction direction="left-to-right" evidence="1">
        <dbReference type="Rhea" id="RHEA:15422"/>
    </physiologicalReaction>
</comment>
<accession>X0U1J8</accession>
<dbReference type="Pfam" id="PF00501">
    <property type="entry name" value="AMP-binding"/>
    <property type="match status" value="1"/>
</dbReference>
<dbReference type="AlphaFoldDB" id="X0U1J8"/>
<dbReference type="PANTHER" id="PTHR43272:SF52">
    <property type="entry name" value="AMP-DEPENDENT SYNTHETASE_LIGASE DOMAIN-CONTAINING PROTEIN"/>
    <property type="match status" value="1"/>
</dbReference>
<dbReference type="InterPro" id="IPR000873">
    <property type="entry name" value="AMP-dep_synth/lig_dom"/>
</dbReference>
<dbReference type="EMBL" id="BARS01011177">
    <property type="protein sequence ID" value="GAF99404.1"/>
    <property type="molecule type" value="Genomic_DNA"/>
</dbReference>
<dbReference type="Gene3D" id="3.30.300.30">
    <property type="match status" value="1"/>
</dbReference>
<feature type="non-terminal residue" evidence="3">
    <location>
        <position position="1"/>
    </location>
</feature>
<evidence type="ECO:0000259" key="2">
    <source>
        <dbReference type="Pfam" id="PF00501"/>
    </source>
</evidence>
<dbReference type="SUPFAM" id="SSF56801">
    <property type="entry name" value="Acetyl-CoA synthetase-like"/>
    <property type="match status" value="1"/>
</dbReference>
<dbReference type="PANTHER" id="PTHR43272">
    <property type="entry name" value="LONG-CHAIN-FATTY-ACID--COA LIGASE"/>
    <property type="match status" value="1"/>
</dbReference>
<reference evidence="3" key="1">
    <citation type="journal article" date="2014" name="Front. Microbiol.">
        <title>High frequency of phylogenetically diverse reductive dehalogenase-homologous genes in deep subseafloor sedimentary metagenomes.</title>
        <authorList>
            <person name="Kawai M."/>
            <person name="Futagami T."/>
            <person name="Toyoda A."/>
            <person name="Takaki Y."/>
            <person name="Nishi S."/>
            <person name="Hori S."/>
            <person name="Arai W."/>
            <person name="Tsubouchi T."/>
            <person name="Morono Y."/>
            <person name="Uchiyama I."/>
            <person name="Ito T."/>
            <person name="Fujiyama A."/>
            <person name="Inagaki F."/>
            <person name="Takami H."/>
        </authorList>
    </citation>
    <scope>NUCLEOTIDE SEQUENCE</scope>
    <source>
        <strain evidence="3">Expedition CK06-06</strain>
    </source>
</reference>
<dbReference type="GO" id="GO:0004467">
    <property type="term" value="F:long-chain fatty acid-CoA ligase activity"/>
    <property type="evidence" value="ECO:0007669"/>
    <property type="project" value="UniProtKB-EC"/>
</dbReference>